<dbReference type="EMBL" id="JAUPFM010000015">
    <property type="protein sequence ID" value="KAK2828319.1"/>
    <property type="molecule type" value="Genomic_DNA"/>
</dbReference>
<feature type="region of interest" description="Disordered" evidence="1">
    <location>
        <begin position="63"/>
        <end position="101"/>
    </location>
</feature>
<gene>
    <name evidence="2" type="ORF">Q5P01_019353</name>
</gene>
<feature type="region of interest" description="Disordered" evidence="1">
    <location>
        <begin position="1"/>
        <end position="44"/>
    </location>
</feature>
<keyword evidence="3" id="KW-1185">Reference proteome</keyword>
<evidence type="ECO:0000313" key="3">
    <source>
        <dbReference type="Proteomes" id="UP001187415"/>
    </source>
</evidence>
<feature type="compositionally biased region" description="Polar residues" evidence="1">
    <location>
        <begin position="90"/>
        <end position="101"/>
    </location>
</feature>
<organism evidence="2 3">
    <name type="scientific">Channa striata</name>
    <name type="common">Snakehead murrel</name>
    <name type="synonym">Ophicephalus striatus</name>
    <dbReference type="NCBI Taxonomy" id="64152"/>
    <lineage>
        <taxon>Eukaryota</taxon>
        <taxon>Metazoa</taxon>
        <taxon>Chordata</taxon>
        <taxon>Craniata</taxon>
        <taxon>Vertebrata</taxon>
        <taxon>Euteleostomi</taxon>
        <taxon>Actinopterygii</taxon>
        <taxon>Neopterygii</taxon>
        <taxon>Teleostei</taxon>
        <taxon>Neoteleostei</taxon>
        <taxon>Acanthomorphata</taxon>
        <taxon>Anabantaria</taxon>
        <taxon>Anabantiformes</taxon>
        <taxon>Channoidei</taxon>
        <taxon>Channidae</taxon>
        <taxon>Channa</taxon>
    </lineage>
</organism>
<name>A0AA88M184_CHASR</name>
<dbReference type="AlphaFoldDB" id="A0AA88M184"/>
<evidence type="ECO:0000313" key="2">
    <source>
        <dbReference type="EMBL" id="KAK2828319.1"/>
    </source>
</evidence>
<evidence type="ECO:0000256" key="1">
    <source>
        <dbReference type="SAM" id="MobiDB-lite"/>
    </source>
</evidence>
<accession>A0AA88M184</accession>
<protein>
    <submittedName>
        <fullName evidence="2">Uncharacterized protein</fullName>
    </submittedName>
</protein>
<reference evidence="2" key="1">
    <citation type="submission" date="2023-07" db="EMBL/GenBank/DDBJ databases">
        <title>Chromosome-level Genome Assembly of Striped Snakehead (Channa striata).</title>
        <authorList>
            <person name="Liu H."/>
        </authorList>
    </citation>
    <scope>NUCLEOTIDE SEQUENCE</scope>
    <source>
        <strain evidence="2">Gz</strain>
        <tissue evidence="2">Muscle</tissue>
    </source>
</reference>
<feature type="compositionally biased region" description="Basic and acidic residues" evidence="1">
    <location>
        <begin position="8"/>
        <end position="40"/>
    </location>
</feature>
<sequence length="101" mass="11474">MSPSECSSTKKTDQTERDGFLHNVNRSEEKLPHTHIKSAEHQSGCQEWTPRWWTTMRLQSLQLTTAPSSVSPRPQPPRRQPPHRQDARATFTSMCGSSLAC</sequence>
<comment type="caution">
    <text evidence="2">The sequence shown here is derived from an EMBL/GenBank/DDBJ whole genome shotgun (WGS) entry which is preliminary data.</text>
</comment>
<dbReference type="Proteomes" id="UP001187415">
    <property type="component" value="Unassembled WGS sequence"/>
</dbReference>
<proteinExistence type="predicted"/>